<organism evidence="3 4">
    <name type="scientific">Mycoplasmopsis agalactiae (strain NCTC 10123 / CIP 59.7 / PG2)</name>
    <name type="common">Mycoplasma agalactiae</name>
    <dbReference type="NCBI Taxonomy" id="347257"/>
    <lineage>
        <taxon>Bacteria</taxon>
        <taxon>Bacillati</taxon>
        <taxon>Mycoplasmatota</taxon>
        <taxon>Mycoplasmoidales</taxon>
        <taxon>Metamycoplasmataceae</taxon>
        <taxon>Mycoplasmopsis</taxon>
    </lineage>
</organism>
<evidence type="ECO:0000313" key="3">
    <source>
        <dbReference type="EMBL" id="CAL58828.1"/>
    </source>
</evidence>
<keyword evidence="1" id="KW-0175">Coiled coil</keyword>
<keyword evidence="4" id="KW-1185">Reference proteome</keyword>
<dbReference type="Proteomes" id="UP000007065">
    <property type="component" value="Chromosome"/>
</dbReference>
<name>A5IXR9_MYCAP</name>
<keyword evidence="2" id="KW-0812">Transmembrane</keyword>
<feature type="coiled-coil region" evidence="1">
    <location>
        <begin position="175"/>
        <end position="221"/>
    </location>
</feature>
<dbReference type="RefSeq" id="WP_011949310.1">
    <property type="nucleotide sequence ID" value="NC_009497.1"/>
</dbReference>
<evidence type="ECO:0000256" key="1">
    <source>
        <dbReference type="SAM" id="Coils"/>
    </source>
</evidence>
<reference evidence="4" key="1">
    <citation type="journal article" date="2007" name="PLoS Genet.">
        <title>Being pathogenic, plastic, and sexual while living with a nearly minimal bacterial genome.</title>
        <authorList>
            <person name="Sirand-Pugnet P."/>
            <person name="Lartigue C."/>
            <person name="Marenda M."/>
            <person name="Jacob D."/>
            <person name="Barre A."/>
            <person name="Barbe V."/>
            <person name="Schenowitz C."/>
            <person name="Mangenot S."/>
            <person name="Couloux A."/>
            <person name="Segurens B."/>
            <person name="de Daruvar A."/>
            <person name="Blanchard A."/>
            <person name="Citti C."/>
        </authorList>
    </citation>
    <scope>NUCLEOTIDE SEQUENCE [LARGE SCALE GENOMIC DNA]</scope>
    <source>
        <strain evidence="4">PG2</strain>
    </source>
</reference>
<feature type="transmembrane region" description="Helical" evidence="2">
    <location>
        <begin position="12"/>
        <end position="36"/>
    </location>
</feature>
<evidence type="ECO:0000256" key="2">
    <source>
        <dbReference type="SAM" id="Phobius"/>
    </source>
</evidence>
<dbReference type="GeneID" id="93357896"/>
<keyword evidence="2" id="KW-1133">Transmembrane helix</keyword>
<dbReference type="STRING" id="347257.MAG1300"/>
<protein>
    <submittedName>
        <fullName evidence="3">Uncharacterized protein</fullName>
    </submittedName>
</protein>
<dbReference type="EMBL" id="CU179680">
    <property type="protein sequence ID" value="CAL58828.1"/>
    <property type="molecule type" value="Genomic_DNA"/>
</dbReference>
<dbReference type="AlphaFoldDB" id="A5IXR9"/>
<evidence type="ECO:0000313" key="4">
    <source>
        <dbReference type="Proteomes" id="UP000007065"/>
    </source>
</evidence>
<sequence>MNKTLSVPESKIALISLLVFLIICAVIIFIITFFLIRNNKVKKIKKQANEIYKFISSKTTNGSMTISRFKSISQAQGDYKKDLSELININEQIRVIYKPLFALCNKIRNDKNKKYNTLKNESLKLKNLFDEYKNLWDKFSKKSETLNVHWGIVDSISSKLSTILLELENYISKNKNNLSHTYDLLVRELDELQKNNFAFEDKKLNNEITNVSAEINEYEKRVYSFCKKVDVLAKLENSIFYALPQMFSNKHFDSKFSNEIMQLKNNLQRLQHNFTSMPYQELLKETKLIYLRYFTLLKENKHNSEFKSFIKSKFKALEDEIQKNNSLVNSFIYKIDEDDSYKSTIKQNYMSTIIFWENLIKDFEILKTKADKGIEIGLLELQTFLEQYYSLLQSFDSIISQYDYFTAKKVYDKLYLEINNQWCLKVLNHRDVLEKLSENDELFKQLIRLNKEINNDFSTKNYIDLGSELWIKWTELLIKLYKKVYTQYIYKAMIDALMRKLAQKNINNSPEMEEYMLYVDRNIVSLRFKEAFEFLAAASKGK</sequence>
<proteinExistence type="predicted"/>
<dbReference type="KEGG" id="maa:MAG1300"/>
<keyword evidence="2" id="KW-0472">Membrane</keyword>
<accession>A5IXR9</accession>
<gene>
    <name evidence="3" type="ordered locus">MAG1300</name>
</gene>
<dbReference type="HOGENOM" id="CLU_490753_0_0_14"/>